<proteinExistence type="inferred from homology"/>
<comment type="similarity">
    <text evidence="2">Belongs to the bacterial solute-binding protein 1 family.</text>
</comment>
<dbReference type="PANTHER" id="PTHR43649:SF31">
    <property type="entry name" value="SN-GLYCEROL-3-PHOSPHATE-BINDING PERIPLASMIC PROTEIN UGPB"/>
    <property type="match status" value="1"/>
</dbReference>
<evidence type="ECO:0000256" key="4">
    <source>
        <dbReference type="ARBA" id="ARBA00022729"/>
    </source>
</evidence>
<comment type="subcellular location">
    <subcellularLocation>
        <location evidence="1">Cell envelope</location>
    </subcellularLocation>
</comment>
<gene>
    <name evidence="5" type="ORF">IAA98_06125</name>
</gene>
<comment type="caution">
    <text evidence="5">The sequence shown here is derived from an EMBL/GenBank/DDBJ whole genome shotgun (WGS) entry which is preliminary data.</text>
</comment>
<dbReference type="SUPFAM" id="SSF53850">
    <property type="entry name" value="Periplasmic binding protein-like II"/>
    <property type="match status" value="1"/>
</dbReference>
<name>A0A9D1GX86_9ACTN</name>
<dbReference type="PANTHER" id="PTHR43649">
    <property type="entry name" value="ARABINOSE-BINDING PROTEIN-RELATED"/>
    <property type="match status" value="1"/>
</dbReference>
<sequence>MFTPTTPDSVLGRGLSRRHLLASAAGGLAVAGLAACSPAQQGEQGPGGGSSGSGGGVSGKVTVRLWDEQVQAAYDEGFAALMDKTPGLEVSTVLVPWDDYFTKLRTDVGSGDGDDIFMMNSSYIQPYITNDLLLEIGSDFDDLRGDWIEPAIEQYSQQDVLYGVPQLTDGGIGVYYNEELLANAGVTPDEVDALTWGGSSDSYIQLAQKLTQDKSGTWGDESGFNGSKPAQWGSSAAQDLQGIYYNFLGSAGGQFQDENGKFIFASPEGETAFGYLVDLINKYKVAPAASNTNDNGDFVRDQFLQGKVATFQSGIYNLKNIADGAKFKWGIVHIPTGPQGRVSVVNNVIVCGNAATKNAEATTEVLRWLGSAEGASYIGKSGAALPAVTGAQQSFTDFWAEEGVDPSIFAEQGQGDSIGAPTGENYNAAFAAWKPHFDEMFLGRTPVAEALAAAQEAANAEIDG</sequence>
<dbReference type="GO" id="GO:0030313">
    <property type="term" value="C:cell envelope"/>
    <property type="evidence" value="ECO:0007669"/>
    <property type="project" value="UniProtKB-SubCell"/>
</dbReference>
<reference evidence="5" key="2">
    <citation type="journal article" date="2021" name="PeerJ">
        <title>Extensive microbial diversity within the chicken gut microbiome revealed by metagenomics and culture.</title>
        <authorList>
            <person name="Gilroy R."/>
            <person name="Ravi A."/>
            <person name="Getino M."/>
            <person name="Pursley I."/>
            <person name="Horton D.L."/>
            <person name="Alikhan N.F."/>
            <person name="Baker D."/>
            <person name="Gharbi K."/>
            <person name="Hall N."/>
            <person name="Watson M."/>
            <person name="Adriaenssens E.M."/>
            <person name="Foster-Nyarko E."/>
            <person name="Jarju S."/>
            <person name="Secka A."/>
            <person name="Antonio M."/>
            <person name="Oren A."/>
            <person name="Chaudhuri R.R."/>
            <person name="La Ragione R."/>
            <person name="Hildebrand F."/>
            <person name="Pallen M.J."/>
        </authorList>
    </citation>
    <scope>NUCLEOTIDE SEQUENCE</scope>
    <source>
        <strain evidence="5">ChiGjej1B1-24693</strain>
    </source>
</reference>
<protein>
    <submittedName>
        <fullName evidence="5">Sugar ABC transporter substrate-binding protein</fullName>
    </submittedName>
</protein>
<evidence type="ECO:0000256" key="2">
    <source>
        <dbReference type="ARBA" id="ARBA00008520"/>
    </source>
</evidence>
<organism evidence="5 6">
    <name type="scientific">Candidatus Avipropionibacterium avicola</name>
    <dbReference type="NCBI Taxonomy" id="2840701"/>
    <lineage>
        <taxon>Bacteria</taxon>
        <taxon>Bacillati</taxon>
        <taxon>Actinomycetota</taxon>
        <taxon>Actinomycetes</taxon>
        <taxon>Propionibacteriales</taxon>
        <taxon>Propionibacteriaceae</taxon>
        <taxon>Propionibacteriaceae incertae sedis</taxon>
        <taxon>Candidatus Avipropionibacterium</taxon>
    </lineage>
</organism>
<dbReference type="InterPro" id="IPR006059">
    <property type="entry name" value="SBP"/>
</dbReference>
<dbReference type="PROSITE" id="PS51318">
    <property type="entry name" value="TAT"/>
    <property type="match status" value="1"/>
</dbReference>
<dbReference type="InterPro" id="IPR050490">
    <property type="entry name" value="Bact_solute-bd_prot1"/>
</dbReference>
<accession>A0A9D1GX86</accession>
<keyword evidence="3" id="KW-0813">Transport</keyword>
<evidence type="ECO:0000256" key="1">
    <source>
        <dbReference type="ARBA" id="ARBA00004196"/>
    </source>
</evidence>
<dbReference type="EMBL" id="DVLP01000185">
    <property type="protein sequence ID" value="HIT75141.1"/>
    <property type="molecule type" value="Genomic_DNA"/>
</dbReference>
<dbReference type="Proteomes" id="UP000886842">
    <property type="component" value="Unassembled WGS sequence"/>
</dbReference>
<evidence type="ECO:0000256" key="3">
    <source>
        <dbReference type="ARBA" id="ARBA00022448"/>
    </source>
</evidence>
<dbReference type="InterPro" id="IPR006311">
    <property type="entry name" value="TAT_signal"/>
</dbReference>
<dbReference type="Pfam" id="PF01547">
    <property type="entry name" value="SBP_bac_1"/>
    <property type="match status" value="1"/>
</dbReference>
<dbReference type="AlphaFoldDB" id="A0A9D1GX86"/>
<dbReference type="Gene3D" id="3.40.190.10">
    <property type="entry name" value="Periplasmic binding protein-like II"/>
    <property type="match status" value="1"/>
</dbReference>
<evidence type="ECO:0000313" key="5">
    <source>
        <dbReference type="EMBL" id="HIT75141.1"/>
    </source>
</evidence>
<dbReference type="CDD" id="cd13585">
    <property type="entry name" value="PBP2_TMBP_like"/>
    <property type="match status" value="1"/>
</dbReference>
<evidence type="ECO:0000313" key="6">
    <source>
        <dbReference type="Proteomes" id="UP000886842"/>
    </source>
</evidence>
<keyword evidence="4" id="KW-0732">Signal</keyword>
<reference evidence="5" key="1">
    <citation type="submission" date="2020-10" db="EMBL/GenBank/DDBJ databases">
        <authorList>
            <person name="Gilroy R."/>
        </authorList>
    </citation>
    <scope>NUCLEOTIDE SEQUENCE</scope>
    <source>
        <strain evidence="5">ChiGjej1B1-24693</strain>
    </source>
</reference>